<dbReference type="OrthoDB" id="413743at2759"/>
<evidence type="ECO:0000313" key="4">
    <source>
        <dbReference type="Proteomes" id="UP000601435"/>
    </source>
</evidence>
<proteinExistence type="predicted"/>
<name>A0A813AG45_9DINO</name>
<feature type="domain" description="RNase H type-1" evidence="2">
    <location>
        <begin position="501"/>
        <end position="657"/>
    </location>
</feature>
<feature type="non-terminal residue" evidence="3">
    <location>
        <position position="2025"/>
    </location>
</feature>
<dbReference type="Gene3D" id="3.60.10.10">
    <property type="entry name" value="Endonuclease/exonuclease/phosphatase"/>
    <property type="match status" value="1"/>
</dbReference>
<keyword evidence="4" id="KW-1185">Reference proteome</keyword>
<comment type="caution">
    <text evidence="3">The sequence shown here is derived from an EMBL/GenBank/DDBJ whole genome shotgun (WGS) entry which is preliminary data.</text>
</comment>
<dbReference type="PROSITE" id="PS00028">
    <property type="entry name" value="ZINC_FINGER_C2H2_1"/>
    <property type="match status" value="1"/>
</dbReference>
<dbReference type="InterPro" id="IPR013087">
    <property type="entry name" value="Znf_C2H2_type"/>
</dbReference>
<dbReference type="SUPFAM" id="SSF56219">
    <property type="entry name" value="DNase I-like"/>
    <property type="match status" value="1"/>
</dbReference>
<dbReference type="Gene3D" id="3.30.420.10">
    <property type="entry name" value="Ribonuclease H-like superfamily/Ribonuclease H"/>
    <property type="match status" value="1"/>
</dbReference>
<dbReference type="InterPro" id="IPR002156">
    <property type="entry name" value="RNaseH_domain"/>
</dbReference>
<dbReference type="EMBL" id="CAJNJA010058397">
    <property type="protein sequence ID" value="CAE7864863.1"/>
    <property type="molecule type" value="Genomic_DNA"/>
</dbReference>
<gene>
    <name evidence="3" type="ORF">SNEC2469_LOCUS27598</name>
</gene>
<accession>A0A813AG45</accession>
<sequence length="2025" mass="218347">AAPEDRVCAVGEGQYCDFLMLPERAVFLYADIASRLQLPVNRLWVTPALPQVRDSALYGRLSRNVVGFGASLRRDPAQRIAVALLDCRPIFEGWIRVPSDEGWLDIRGLRNDLLKGAPPELDVRFSGCLAHWNWLWVEDGQVVQVTYAAADTDATIPLPGLSQNAGDSPLVAEDAADSVSLQPSAIPGAHDASRDMYPSAHSSHDPASHGSTWGLQPGLPGRRQLLSRSLLDMWTAESSHHALLLGTLWLTSVVAAFCWKHSFLACLLFGALRFPRAPLLLRVVWIAAACSRLNAVTAVQFRFPDHSDTPSCPSAACVRAPPLAPVCPAHETAVRTLPTPCRSWSGIPRVDEGADRPLEVDLDGTLLEQAIRAPDGEAFFLAATLLDTLIEHFDSQPGVTGPLSPSPALISLEQLLPIGVEEQRTGMTFEPAVPLAVAVPEAEVFDLDARQCQLPCGSTAVRDLFACSSFSALLSVPAGLFKPERFEAWVCQGSFGRSLAPEEILVLTSDGSFSEEARTAGWAVSVSAVSSYTLRLPGQFLGCFGGSMAALSPFLPHGTLLLDPYIAEVAGLLYAGIAAAQLPWHGSVLFRADNTSALAGVQGLANTPSHPLCLLARDLHAALQVGHHCQPRYQHVPGHSGDEANELADALASYFASTGRFASPFCLDLSYWCDQQSSRSQWLSHICMTLSREAEFPALHEDVHSWSQGSGVCSYSPEFAMAPFLRDVVQGPTVQEARTVQLCLVSYNALSLLGDVPSVQPASDGLHGATGRVVLLSRVLEAKGVLVAGLQECKTPRGSMTCGPFRRLASGCDSDACFGVELWIHRHSPIEAMSAVVLHAEPTLLIASATFAGESIRLLVGHAPHRVHTEAVRRDWWERTLRLCRTFSGAAPWILLMDANARLGSETSSAVGSWEADVQDLSGEMLHQLLSYLASWIPATFSGCALGDGHTLYQKRNATFARSDYVGVPLAWSAGTLQAWVDPEISAGHMCIDHFAAVVSARLALRTSSRKAKPTRISANALADPENAPCIEAIIREAPHPSWDVDASEHAALVVDHLYTALAHQFPTSKSCLTGYRLEDLHVQVRRVLKPKRYRKPGADPLPLLTKADGSVCESFEESLSTWRSHFADLEDGEVVPVGDLVRGCRARHAAFVGTDLLDFRDAPSFRHFEQALRASAPGKAAGPDLLPPTLSIALLDPSLSATGCRVRTGLSCAVMFLDLMSAYYGVIRETVMGSGLGDRPLSEIASSLSLTSEDLQLLRHYVSCEPVLQSQDAGALLSELTREMHSSTWFILSQDDKVVNTHRGTRPGGALADIVFNVLFSKVLQRRDFSGFRHAIPTIPWDGHRAPFSPAADVVPVPGVPQTVGDVVYADDLASLVVSDTADGLRSALCGVAAATLDVLGPHGLRPNYGPKKTAAIVAVQGRGSRKVRRVLFGDLRAKLPVFLENSGAVRIDLVTQYKHLGSHLSFDGSLLPEVKYRLALGRASFKEGRQRLFASRRIPMERRAFLFRAYVLSAVLAGAGTWPWLSASEWSAFSGGVIGLYRQLLCLKAEGGYEVTTNQILSRCGLPSPTSLLSTARLRFVAQLVRNGPDASWAVLSWYTPFQRSLESACRWLLQAVSGTSSLGDPSSDWGSWRSLILDRPGQWKGLLKRAEAWHSEVDKMLALFDSSARRLWSPCEPSPSVVGLAGCLHACLVCGLAFRTQQAWGAHAHRAHGYLSPAHLCASGRRCPACGLTLASITRLRKHFKTSAVCLQAAQGCFDVELFPPDLSVGHEQFPATGGEARSVLPCAQPVIYHPLAIALAKVTSADDETLFGIVKNHIAPLPVLRLTLQQWVDSLPDGALQAAGRDVLLILHAEHLCSRISGPAPGSAESSPAFSPAVYPLPATLPVATAHVAWIGHLCPRWVDSWGLVSLPPAVLTWPLGQSRLLSGAAAVCCHVPDPPFPFSRASEPAPCQLRSLRANRVWLDQVLASVELLLQRARAGAPVLVRIPVPASVLSPFSDWLSLQAASSSPNVSCFTLEFV</sequence>
<dbReference type="PROSITE" id="PS50879">
    <property type="entry name" value="RNASE_H_1"/>
    <property type="match status" value="1"/>
</dbReference>
<evidence type="ECO:0000259" key="2">
    <source>
        <dbReference type="PROSITE" id="PS50879"/>
    </source>
</evidence>
<dbReference type="GO" id="GO:0003676">
    <property type="term" value="F:nucleic acid binding"/>
    <property type="evidence" value="ECO:0007669"/>
    <property type="project" value="InterPro"/>
</dbReference>
<feature type="region of interest" description="Disordered" evidence="1">
    <location>
        <begin position="192"/>
        <end position="214"/>
    </location>
</feature>
<protein>
    <recommendedName>
        <fullName evidence="2">RNase H type-1 domain-containing protein</fullName>
    </recommendedName>
</protein>
<dbReference type="SUPFAM" id="SSF53098">
    <property type="entry name" value="Ribonuclease H-like"/>
    <property type="match status" value="1"/>
</dbReference>
<dbReference type="GO" id="GO:0004523">
    <property type="term" value="F:RNA-DNA hybrid ribonuclease activity"/>
    <property type="evidence" value="ECO:0007669"/>
    <property type="project" value="InterPro"/>
</dbReference>
<evidence type="ECO:0000256" key="1">
    <source>
        <dbReference type="SAM" id="MobiDB-lite"/>
    </source>
</evidence>
<evidence type="ECO:0000313" key="3">
    <source>
        <dbReference type="EMBL" id="CAE7864863.1"/>
    </source>
</evidence>
<reference evidence="3" key="1">
    <citation type="submission" date="2021-02" db="EMBL/GenBank/DDBJ databases">
        <authorList>
            <person name="Dougan E. K."/>
            <person name="Rhodes N."/>
            <person name="Thang M."/>
            <person name="Chan C."/>
        </authorList>
    </citation>
    <scope>NUCLEOTIDE SEQUENCE</scope>
</reference>
<dbReference type="InterPro" id="IPR012337">
    <property type="entry name" value="RNaseH-like_sf"/>
</dbReference>
<organism evidence="3 4">
    <name type="scientific">Symbiodinium necroappetens</name>
    <dbReference type="NCBI Taxonomy" id="1628268"/>
    <lineage>
        <taxon>Eukaryota</taxon>
        <taxon>Sar</taxon>
        <taxon>Alveolata</taxon>
        <taxon>Dinophyceae</taxon>
        <taxon>Suessiales</taxon>
        <taxon>Symbiodiniaceae</taxon>
        <taxon>Symbiodinium</taxon>
    </lineage>
</organism>
<dbReference type="InterPro" id="IPR036397">
    <property type="entry name" value="RNaseH_sf"/>
</dbReference>
<dbReference type="Proteomes" id="UP000601435">
    <property type="component" value="Unassembled WGS sequence"/>
</dbReference>
<dbReference type="InterPro" id="IPR036691">
    <property type="entry name" value="Endo/exonu/phosph_ase_sf"/>
</dbReference>